<dbReference type="Pfam" id="PF25561">
    <property type="entry name" value="QRICH1"/>
    <property type="match status" value="1"/>
</dbReference>
<evidence type="ECO:0000259" key="1">
    <source>
        <dbReference type="Pfam" id="PF25561"/>
    </source>
</evidence>
<dbReference type="EMBL" id="CALNXI010000923">
    <property type="protein sequence ID" value="CAH3147136.1"/>
    <property type="molecule type" value="Genomic_DNA"/>
</dbReference>
<gene>
    <name evidence="2" type="ORF">PEVE_00044170</name>
</gene>
<proteinExistence type="predicted"/>
<evidence type="ECO:0000313" key="2">
    <source>
        <dbReference type="EMBL" id="CAH3147136.1"/>
    </source>
</evidence>
<reference evidence="2 3" key="1">
    <citation type="submission" date="2022-05" db="EMBL/GenBank/DDBJ databases">
        <authorList>
            <consortium name="Genoscope - CEA"/>
            <person name="William W."/>
        </authorList>
    </citation>
    <scope>NUCLEOTIDE SEQUENCE [LARGE SCALE GENOMIC DNA]</scope>
</reference>
<feature type="domain" description="QRICH1-like" evidence="1">
    <location>
        <begin position="34"/>
        <end position="150"/>
    </location>
</feature>
<comment type="caution">
    <text evidence="2">The sequence shown here is derived from an EMBL/GenBank/DDBJ whole genome shotgun (WGS) entry which is preliminary data.</text>
</comment>
<dbReference type="PANTHER" id="PTHR21446:SF12">
    <property type="entry name" value="POTASSIUM CHANNEL TETRAMERIZATION DOMAIN CONTAINING 1"/>
    <property type="match status" value="1"/>
</dbReference>
<dbReference type="PANTHER" id="PTHR21446">
    <property type="entry name" value="DUF3504 DOMAIN-CONTAINING PROTEIN"/>
    <property type="match status" value="1"/>
</dbReference>
<protein>
    <recommendedName>
        <fullName evidence="1">QRICH1-like domain-containing protein</fullName>
    </recommendedName>
</protein>
<organism evidence="2 3">
    <name type="scientific">Porites evermanni</name>
    <dbReference type="NCBI Taxonomy" id="104178"/>
    <lineage>
        <taxon>Eukaryota</taxon>
        <taxon>Metazoa</taxon>
        <taxon>Cnidaria</taxon>
        <taxon>Anthozoa</taxon>
        <taxon>Hexacorallia</taxon>
        <taxon>Scleractinia</taxon>
        <taxon>Fungiina</taxon>
        <taxon>Poritidae</taxon>
        <taxon>Porites</taxon>
    </lineage>
</organism>
<dbReference type="InterPro" id="IPR057926">
    <property type="entry name" value="QRICH1_dom"/>
</dbReference>
<sequence>MEVDSGSERFRIPKTSFEENVLVNDAVPALTKYKNKWAVSIFAEWQRLREVQVPVLDCGGLFKDYDLHKVTALSADSDGMGALSLNYWLSKFVMEVAKKSGGRYPPKTIYGIIFALKRYLVEKNGSEALNPLDASDKRCVLFRRCLDAEMKDGVREGLHIKCKKEEKEFVRKQEEATFWEEKLLGTTSAKSLLKTIYFYSREVERIICCPIVVLSND</sequence>
<dbReference type="Proteomes" id="UP001159427">
    <property type="component" value="Unassembled WGS sequence"/>
</dbReference>
<name>A0ABN8PMR5_9CNID</name>
<evidence type="ECO:0000313" key="3">
    <source>
        <dbReference type="Proteomes" id="UP001159427"/>
    </source>
</evidence>
<dbReference type="InterPro" id="IPR052787">
    <property type="entry name" value="MAVS"/>
</dbReference>
<keyword evidence="3" id="KW-1185">Reference proteome</keyword>
<accession>A0ABN8PMR5</accession>